<protein>
    <recommendedName>
        <fullName evidence="2">DUF6545 domain-containing protein</fullName>
    </recommendedName>
</protein>
<dbReference type="Proteomes" id="UP000273307">
    <property type="component" value="Unassembled WGS sequence"/>
</dbReference>
<evidence type="ECO:0000256" key="1">
    <source>
        <dbReference type="SAM" id="Phobius"/>
    </source>
</evidence>
<feature type="domain" description="DUF6545" evidence="2">
    <location>
        <begin position="250"/>
        <end position="386"/>
    </location>
</feature>
<feature type="transmembrane region" description="Helical" evidence="1">
    <location>
        <begin position="75"/>
        <end position="95"/>
    </location>
</feature>
<feature type="transmembrane region" description="Helical" evidence="1">
    <location>
        <begin position="137"/>
        <end position="156"/>
    </location>
</feature>
<dbReference type="InterPro" id="IPR046675">
    <property type="entry name" value="DUF6545"/>
</dbReference>
<keyword evidence="1" id="KW-0472">Membrane</keyword>
<keyword evidence="4" id="KW-1185">Reference proteome</keyword>
<feature type="transmembrane region" description="Helical" evidence="1">
    <location>
        <begin position="107"/>
        <end position="125"/>
    </location>
</feature>
<name>A0A498Q9E2_9MYCO</name>
<dbReference type="AlphaFoldDB" id="A0A498Q9E2"/>
<dbReference type="Pfam" id="PF20182">
    <property type="entry name" value="DUF6545"/>
    <property type="match status" value="1"/>
</dbReference>
<keyword evidence="1" id="KW-1133">Transmembrane helix</keyword>
<accession>A0A498Q9E2</accession>
<feature type="transmembrane region" description="Helical" evidence="1">
    <location>
        <begin position="221"/>
        <end position="242"/>
    </location>
</feature>
<keyword evidence="1" id="KW-0812">Transmembrane</keyword>
<feature type="transmembrane region" description="Helical" evidence="1">
    <location>
        <begin position="177"/>
        <end position="201"/>
    </location>
</feature>
<evidence type="ECO:0000313" key="4">
    <source>
        <dbReference type="Proteomes" id="UP000273307"/>
    </source>
</evidence>
<gene>
    <name evidence="3" type="ORF">LAUMK136_04140</name>
</gene>
<organism evidence="3 4">
    <name type="scientific">Mycobacterium attenuatum</name>
    <dbReference type="NCBI Taxonomy" id="2341086"/>
    <lineage>
        <taxon>Bacteria</taxon>
        <taxon>Bacillati</taxon>
        <taxon>Actinomycetota</taxon>
        <taxon>Actinomycetes</taxon>
        <taxon>Mycobacteriales</taxon>
        <taxon>Mycobacteriaceae</taxon>
        <taxon>Mycobacterium</taxon>
    </lineage>
</organism>
<dbReference type="EMBL" id="UPHP01000113">
    <property type="protein sequence ID" value="VBA41609.1"/>
    <property type="molecule type" value="Genomic_DNA"/>
</dbReference>
<feature type="transmembrane region" description="Helical" evidence="1">
    <location>
        <begin position="7"/>
        <end position="27"/>
    </location>
</feature>
<sequence>MTSSVPGLVAWPLLALMTSIAVMRYLFFSTSEFEKYLNHVLAIYLVCNLLREKMIEKFLAGHHIIAVTTAQELSLVAMILLSAEFLGFITLGSGLPLLEARRRHRHYRISAIILSIAFFISASHARATGQPLEVAHGWDIVLAWVLFMVIPELMAVRLVIMGVKEWMSLGSGRQERIVAACGFMVGIVDVCTSRYVVFYVVFQQLGWVHNNRFILAMDSCYFFWLALAVNGLAAIPIVRALSARAGLDGTSRSWRALQRFRETLTVAFPECVFELQAVSPGRRKTTLDLHQTVVQIRDAMLLLRPYLREISADATTRFLDRYSVPTSDRDAAIQALQIAEAVRAREIGATPERIAPAVIPKSRPGRSTTLDQEAAELVRLCKWWPSARTATHPRIGLAAGRPCEQAGTSR</sequence>
<proteinExistence type="predicted"/>
<evidence type="ECO:0000259" key="2">
    <source>
        <dbReference type="Pfam" id="PF20182"/>
    </source>
</evidence>
<evidence type="ECO:0000313" key="3">
    <source>
        <dbReference type="EMBL" id="VBA41609.1"/>
    </source>
</evidence>
<reference evidence="3 4" key="1">
    <citation type="submission" date="2018-09" db="EMBL/GenBank/DDBJ databases">
        <authorList>
            <person name="Tagini F."/>
        </authorList>
    </citation>
    <scope>NUCLEOTIDE SEQUENCE [LARGE SCALE GENOMIC DNA]</scope>
    <source>
        <strain evidence="3 4">MK136</strain>
    </source>
</reference>